<feature type="transmembrane region" description="Helical" evidence="7">
    <location>
        <begin position="105"/>
        <end position="125"/>
    </location>
</feature>
<dbReference type="Pfam" id="PF00528">
    <property type="entry name" value="BPD_transp_1"/>
    <property type="match status" value="1"/>
</dbReference>
<dbReference type="PANTHER" id="PTHR43744:SF12">
    <property type="entry name" value="ABC TRANSPORTER PERMEASE PROTEIN MG189-RELATED"/>
    <property type="match status" value="1"/>
</dbReference>
<dbReference type="CDD" id="cd06261">
    <property type="entry name" value="TM_PBP2"/>
    <property type="match status" value="1"/>
</dbReference>
<evidence type="ECO:0000313" key="10">
    <source>
        <dbReference type="Proteomes" id="UP001177160"/>
    </source>
</evidence>
<dbReference type="InterPro" id="IPR000515">
    <property type="entry name" value="MetI-like"/>
</dbReference>
<gene>
    <name evidence="9" type="ORF">N7548_01195</name>
</gene>
<dbReference type="Gene3D" id="1.10.3720.10">
    <property type="entry name" value="MetI-like"/>
    <property type="match status" value="1"/>
</dbReference>
<keyword evidence="3" id="KW-1003">Cell membrane</keyword>
<feature type="transmembrane region" description="Helical" evidence="7">
    <location>
        <begin position="282"/>
        <end position="306"/>
    </location>
</feature>
<evidence type="ECO:0000313" key="9">
    <source>
        <dbReference type="EMBL" id="MCV2231442.1"/>
    </source>
</evidence>
<feature type="transmembrane region" description="Helical" evidence="7">
    <location>
        <begin position="318"/>
        <end position="340"/>
    </location>
</feature>
<evidence type="ECO:0000256" key="7">
    <source>
        <dbReference type="RuleBase" id="RU363032"/>
    </source>
</evidence>
<dbReference type="InterPro" id="IPR035906">
    <property type="entry name" value="MetI-like_sf"/>
</dbReference>
<evidence type="ECO:0000256" key="1">
    <source>
        <dbReference type="ARBA" id="ARBA00004651"/>
    </source>
</evidence>
<dbReference type="Proteomes" id="UP001177160">
    <property type="component" value="Unassembled WGS sequence"/>
</dbReference>
<feature type="transmembrane region" description="Helical" evidence="7">
    <location>
        <begin position="346"/>
        <end position="367"/>
    </location>
</feature>
<comment type="subcellular location">
    <subcellularLocation>
        <location evidence="1 7">Cell membrane</location>
        <topology evidence="1 7">Multi-pass membrane protein</topology>
    </subcellularLocation>
</comment>
<dbReference type="RefSeq" id="WP_263607562.1">
    <property type="nucleotide sequence ID" value="NZ_JAOVQM010000001.1"/>
</dbReference>
<feature type="domain" description="ABC transmembrane type-1" evidence="8">
    <location>
        <begin position="283"/>
        <end position="478"/>
    </location>
</feature>
<name>A0ABT2Y3X8_9MOLU</name>
<evidence type="ECO:0000256" key="5">
    <source>
        <dbReference type="ARBA" id="ARBA00022989"/>
    </source>
</evidence>
<evidence type="ECO:0000256" key="6">
    <source>
        <dbReference type="ARBA" id="ARBA00023136"/>
    </source>
</evidence>
<dbReference type="SUPFAM" id="SSF161098">
    <property type="entry name" value="MetI-like"/>
    <property type="match status" value="1"/>
</dbReference>
<reference evidence="9" key="1">
    <citation type="submission" date="2022-09" db="EMBL/GenBank/DDBJ databases">
        <title>Novel Mycoplasma species identified in domestic and wild animals.</title>
        <authorList>
            <person name="Volokhov D.V."/>
            <person name="Furtak V.A."/>
            <person name="Zagorodnyaya T.A."/>
        </authorList>
    </citation>
    <scope>NUCLEOTIDE SEQUENCE</scope>
    <source>
        <strain evidence="9">Oakley</strain>
    </source>
</reference>
<feature type="transmembrane region" description="Helical" evidence="7">
    <location>
        <begin position="401"/>
        <end position="423"/>
    </location>
</feature>
<dbReference type="EMBL" id="JAOVQM010000001">
    <property type="protein sequence ID" value="MCV2231442.1"/>
    <property type="molecule type" value="Genomic_DNA"/>
</dbReference>
<dbReference type="PROSITE" id="PS50928">
    <property type="entry name" value="ABC_TM1"/>
    <property type="match status" value="1"/>
</dbReference>
<keyword evidence="10" id="KW-1185">Reference proteome</keyword>
<feature type="transmembrane region" description="Helical" evidence="7">
    <location>
        <begin position="12"/>
        <end position="35"/>
    </location>
</feature>
<evidence type="ECO:0000256" key="3">
    <source>
        <dbReference type="ARBA" id="ARBA00022475"/>
    </source>
</evidence>
<organism evidence="9 10">
    <name type="scientific">Paracholeplasma manati</name>
    <dbReference type="NCBI Taxonomy" id="591373"/>
    <lineage>
        <taxon>Bacteria</taxon>
        <taxon>Bacillati</taxon>
        <taxon>Mycoplasmatota</taxon>
        <taxon>Mollicutes</taxon>
        <taxon>Acholeplasmatales</taxon>
        <taxon>Acholeplasmataceae</taxon>
        <taxon>Paracholeplasma</taxon>
    </lineage>
</organism>
<keyword evidence="6 7" id="KW-0472">Membrane</keyword>
<evidence type="ECO:0000259" key="8">
    <source>
        <dbReference type="PROSITE" id="PS50928"/>
    </source>
</evidence>
<accession>A0ABT2Y3X8</accession>
<feature type="transmembrane region" description="Helical" evidence="7">
    <location>
        <begin position="459"/>
        <end position="478"/>
    </location>
</feature>
<evidence type="ECO:0000256" key="2">
    <source>
        <dbReference type="ARBA" id="ARBA00022448"/>
    </source>
</evidence>
<dbReference type="PANTHER" id="PTHR43744">
    <property type="entry name" value="ABC TRANSPORTER PERMEASE PROTEIN MG189-RELATED-RELATED"/>
    <property type="match status" value="1"/>
</dbReference>
<feature type="transmembrane region" description="Helical" evidence="7">
    <location>
        <begin position="215"/>
        <end position="240"/>
    </location>
</feature>
<comment type="caution">
    <text evidence="9">The sequence shown here is derived from an EMBL/GenBank/DDBJ whole genome shotgun (WGS) entry which is preliminary data.</text>
</comment>
<proteinExistence type="inferred from homology"/>
<sequence>MKRITKEIKRLDLIATLIDIAYAIIYLSLLGYFFWVLVEPEVITDVVNTTYNFIGIEVTSAQLNVMISLLVGYLLVFVPTAVKHVKRVVDKETIEMDPWDYRSQILYAFMAFFTGNIASAVIRFITANKMMLIIQDYNLGKGFIEGFKAIGKFFVSLVDSTKAYFERRTQYKSNISKFGKEKAKAMKIEAEVARKGSLSQQDLERVGRNDLIVKTLGLVAMYTFLTFIAIFIFIPFYWMILTALKTNVELTTRLNPRFFIGLDEMQWVNFKVAFTRFSFWRYLGNTVTVGLISMVGTVTTTILAAFAFSRLDFKGREFIFSILLMTMMIPGELYTITNYITVRNLGWYDSFLALIFPFMTSVFYIFFLRQSFKQIPDSLYRAAQVDGCGDFKYLTRVMIPIARPTITTITILSAIGAWDAYIWPQLVAPSEKNWLISVALRSTSFVVGSGSDARPVYNVQLAATALVTVPLLIIFFSLKKYIIRGVGRSGTKG</sequence>
<evidence type="ECO:0000256" key="4">
    <source>
        <dbReference type="ARBA" id="ARBA00022692"/>
    </source>
</evidence>
<keyword evidence="4 7" id="KW-0812">Transmembrane</keyword>
<comment type="similarity">
    <text evidence="7">Belongs to the binding-protein-dependent transport system permease family.</text>
</comment>
<keyword evidence="5 7" id="KW-1133">Transmembrane helix</keyword>
<protein>
    <submittedName>
        <fullName evidence="9">Carbohydrate ABC transporter permease</fullName>
    </submittedName>
</protein>
<keyword evidence="2 7" id="KW-0813">Transport</keyword>